<comment type="subcellular location">
    <subcellularLocation>
        <location evidence="2">Cytoplasm</location>
        <location evidence="2">Cytosol</location>
    </subcellularLocation>
    <subcellularLocation>
        <location evidence="1">Peroxisome matrix</location>
    </subcellularLocation>
</comment>
<dbReference type="Proteomes" id="UP000007875">
    <property type="component" value="Unassembled WGS sequence"/>
</dbReference>
<dbReference type="InParanoid" id="H2YS78"/>
<keyword evidence="8" id="KW-0576">Peroxisome</keyword>
<dbReference type="InterPro" id="IPR019775">
    <property type="entry name" value="WD40_repeat_CS"/>
</dbReference>
<organism evidence="13 14">
    <name type="scientific">Ciona savignyi</name>
    <name type="common">Pacific transparent sea squirt</name>
    <dbReference type="NCBI Taxonomy" id="51511"/>
    <lineage>
        <taxon>Eukaryota</taxon>
        <taxon>Metazoa</taxon>
        <taxon>Chordata</taxon>
        <taxon>Tunicata</taxon>
        <taxon>Ascidiacea</taxon>
        <taxon>Phlebobranchia</taxon>
        <taxon>Cionidae</taxon>
        <taxon>Ciona</taxon>
    </lineage>
</organism>
<dbReference type="PROSITE" id="PS50294">
    <property type="entry name" value="WD_REPEATS_REGION"/>
    <property type="match status" value="2"/>
</dbReference>
<evidence type="ECO:0000259" key="12">
    <source>
        <dbReference type="Pfam" id="PF23609"/>
    </source>
</evidence>
<dbReference type="GO" id="GO:0016558">
    <property type="term" value="P:protein import into peroxisome matrix"/>
    <property type="evidence" value="ECO:0007669"/>
    <property type="project" value="InterPro"/>
</dbReference>
<keyword evidence="5 11" id="KW-0853">WD repeat</keyword>
<dbReference type="InterPro" id="IPR020472">
    <property type="entry name" value="WD40_PAC1"/>
</dbReference>
<dbReference type="PANTHER" id="PTHR46027:SF1">
    <property type="entry name" value="PEROXISOMAL TARGETING SIGNAL 2 RECEPTOR"/>
    <property type="match status" value="1"/>
</dbReference>
<dbReference type="InterPro" id="IPR001680">
    <property type="entry name" value="WD40_rpt"/>
</dbReference>
<dbReference type="GO" id="GO:0005829">
    <property type="term" value="C:cytosol"/>
    <property type="evidence" value="ECO:0007669"/>
    <property type="project" value="UniProtKB-SubCell"/>
</dbReference>
<dbReference type="GO" id="GO:0005053">
    <property type="term" value="F:peroxisome matrix targeting signal-2 binding"/>
    <property type="evidence" value="ECO:0007669"/>
    <property type="project" value="InterPro"/>
</dbReference>
<name>H2YS78_CIOSA</name>
<dbReference type="GO" id="GO:0005782">
    <property type="term" value="C:peroxisomal matrix"/>
    <property type="evidence" value="ECO:0007669"/>
    <property type="project" value="UniProtKB-SubCell"/>
</dbReference>
<evidence type="ECO:0000256" key="2">
    <source>
        <dbReference type="ARBA" id="ARBA00004514"/>
    </source>
</evidence>
<evidence type="ECO:0000256" key="8">
    <source>
        <dbReference type="ARBA" id="ARBA00023140"/>
    </source>
</evidence>
<evidence type="ECO:0000256" key="9">
    <source>
        <dbReference type="ARBA" id="ARBA00024017"/>
    </source>
</evidence>
<evidence type="ECO:0000256" key="10">
    <source>
        <dbReference type="ARBA" id="ARBA00032565"/>
    </source>
</evidence>
<accession>H2YS78</accession>
<keyword evidence="4" id="KW-0963">Cytoplasm</keyword>
<evidence type="ECO:0000256" key="11">
    <source>
        <dbReference type="PROSITE-ProRule" id="PRU00221"/>
    </source>
</evidence>
<sequence length="331" mass="36666">IKLAGNGVMAAFQTPKLHGYSVKFSPFSPTRFACVACEQYGISGSAALLVFEFPPDLSGPPVVVQNCRWSDGLFDLCWSELDPDICVTAGGDGAIQVWNVLNKEPIAVLKNHEKEVYSVDWSHKGDKNLVLSSSWDSSCRVWDVPSGRSVPLVSFAHHSGVVYSGVWSPHVPGTFATTSADGASRVWDLREPLSPQSILPAHEGEVLSCDWSKYDANILVTGSVDCSLKVWDIRNPRSSLCLMRGHDYAVRRVRCSPFSRGIIASCSYDFTVRTWDYMRPQGFTPRMEVLSHHTEFVYGLDFSSFVPSLLADCAWDESIRLYKPKSLLSTD</sequence>
<evidence type="ECO:0000256" key="4">
    <source>
        <dbReference type="ARBA" id="ARBA00022490"/>
    </source>
</evidence>
<dbReference type="PROSITE" id="PS00678">
    <property type="entry name" value="WD_REPEATS_1"/>
    <property type="match status" value="2"/>
</dbReference>
<dbReference type="InterPro" id="IPR015943">
    <property type="entry name" value="WD40/YVTN_repeat-like_dom_sf"/>
</dbReference>
<keyword evidence="3" id="KW-0813">Transport</keyword>
<dbReference type="PANTHER" id="PTHR46027">
    <property type="entry name" value="PEROXISOMAL TARGETING SIGNAL 2 RECEPTOR"/>
    <property type="match status" value="1"/>
</dbReference>
<reference evidence="13" key="3">
    <citation type="submission" date="2025-09" db="UniProtKB">
        <authorList>
            <consortium name="Ensembl"/>
        </authorList>
    </citation>
    <scope>IDENTIFICATION</scope>
</reference>
<keyword evidence="6" id="KW-0677">Repeat</keyword>
<dbReference type="Pfam" id="PF00400">
    <property type="entry name" value="WD40"/>
    <property type="match status" value="1"/>
</dbReference>
<evidence type="ECO:0000256" key="3">
    <source>
        <dbReference type="ARBA" id="ARBA00022448"/>
    </source>
</evidence>
<dbReference type="InterPro" id="IPR044536">
    <property type="entry name" value="PEX7"/>
</dbReference>
<evidence type="ECO:0000256" key="1">
    <source>
        <dbReference type="ARBA" id="ARBA00004253"/>
    </source>
</evidence>
<dbReference type="Gene3D" id="2.130.10.10">
    <property type="entry name" value="YVTN repeat-like/Quinoprotein amine dehydrogenase"/>
    <property type="match status" value="1"/>
</dbReference>
<evidence type="ECO:0000313" key="14">
    <source>
        <dbReference type="Proteomes" id="UP000007875"/>
    </source>
</evidence>
<dbReference type="PRINTS" id="PR00320">
    <property type="entry name" value="GPROTEINBRPT"/>
</dbReference>
<reference evidence="13" key="2">
    <citation type="submission" date="2025-08" db="UniProtKB">
        <authorList>
            <consortium name="Ensembl"/>
        </authorList>
    </citation>
    <scope>IDENTIFICATION</scope>
</reference>
<dbReference type="STRING" id="51511.ENSCSAVP00000008188"/>
<dbReference type="PROSITE" id="PS50082">
    <property type="entry name" value="WD_REPEATS_2"/>
    <property type="match status" value="4"/>
</dbReference>
<feature type="repeat" description="WD" evidence="11">
    <location>
        <begin position="109"/>
        <end position="152"/>
    </location>
</feature>
<protein>
    <recommendedName>
        <fullName evidence="10">Peroxin-7</fullName>
    </recommendedName>
</protein>
<keyword evidence="7" id="KW-0653">Protein transport</keyword>
<evidence type="ECO:0000256" key="6">
    <source>
        <dbReference type="ARBA" id="ARBA00022737"/>
    </source>
</evidence>
<reference evidence="14" key="1">
    <citation type="submission" date="2003-08" db="EMBL/GenBank/DDBJ databases">
        <authorList>
            <person name="Birren B."/>
            <person name="Nusbaum C."/>
            <person name="Abebe A."/>
            <person name="Abouelleil A."/>
            <person name="Adekoya E."/>
            <person name="Ait-zahra M."/>
            <person name="Allen N."/>
            <person name="Allen T."/>
            <person name="An P."/>
            <person name="Anderson M."/>
            <person name="Anderson S."/>
            <person name="Arachchi H."/>
            <person name="Armbruster J."/>
            <person name="Bachantsang P."/>
            <person name="Baldwin J."/>
            <person name="Barry A."/>
            <person name="Bayul T."/>
            <person name="Blitshsteyn B."/>
            <person name="Bloom T."/>
            <person name="Blye J."/>
            <person name="Boguslavskiy L."/>
            <person name="Borowsky M."/>
            <person name="Boukhgalter B."/>
            <person name="Brunache A."/>
            <person name="Butler J."/>
            <person name="Calixte N."/>
            <person name="Calvo S."/>
            <person name="Camarata J."/>
            <person name="Campo K."/>
            <person name="Chang J."/>
            <person name="Cheshatsang Y."/>
            <person name="Citroen M."/>
            <person name="Collymore A."/>
            <person name="Considine T."/>
            <person name="Cook A."/>
            <person name="Cooke P."/>
            <person name="Corum B."/>
            <person name="Cuomo C."/>
            <person name="David R."/>
            <person name="Dawoe T."/>
            <person name="Degray S."/>
            <person name="Dodge S."/>
            <person name="Dooley K."/>
            <person name="Dorje P."/>
            <person name="Dorjee K."/>
            <person name="Dorris L."/>
            <person name="Duffey N."/>
            <person name="Dupes A."/>
            <person name="Elkins T."/>
            <person name="Engels R."/>
            <person name="Erickson J."/>
            <person name="Farina A."/>
            <person name="Faro S."/>
            <person name="Ferreira P."/>
            <person name="Fischer H."/>
            <person name="Fitzgerald M."/>
            <person name="Foley K."/>
            <person name="Gage D."/>
            <person name="Galagan J."/>
            <person name="Gearin G."/>
            <person name="Gnerre S."/>
            <person name="Gnirke A."/>
            <person name="Goyette A."/>
            <person name="Graham J."/>
            <person name="Grandbois E."/>
            <person name="Gyaltsen K."/>
            <person name="Hafez N."/>
            <person name="Hagopian D."/>
            <person name="Hagos B."/>
            <person name="Hall J."/>
            <person name="Hatcher B."/>
            <person name="Heller A."/>
            <person name="Higgins H."/>
            <person name="Honan T."/>
            <person name="Horn A."/>
            <person name="Houde N."/>
            <person name="Hughes L."/>
            <person name="Hulme W."/>
            <person name="Husby E."/>
            <person name="Iliev I."/>
            <person name="Jaffe D."/>
            <person name="Jones C."/>
            <person name="Kamal M."/>
            <person name="Kamat A."/>
            <person name="Kamvysselis M."/>
            <person name="Karlsson E."/>
            <person name="Kells C."/>
            <person name="Kieu A."/>
            <person name="Kisner P."/>
            <person name="Kodira C."/>
            <person name="Kulbokas E."/>
            <person name="Labutti K."/>
            <person name="Lama D."/>
            <person name="Landers T."/>
            <person name="Leger J."/>
            <person name="Levine S."/>
            <person name="Lewis D."/>
            <person name="Lewis T."/>
            <person name="Lindblad-toh K."/>
            <person name="Liu X."/>
            <person name="Lokyitsang T."/>
            <person name="Lokyitsang Y."/>
            <person name="Lucien O."/>
            <person name="Lui A."/>
            <person name="Ma L.J."/>
            <person name="Mabbitt R."/>
            <person name="Macdonald J."/>
            <person name="Maclean C."/>
            <person name="Major J."/>
            <person name="Manning J."/>
            <person name="Marabella R."/>
            <person name="Maru K."/>
            <person name="Matthews C."/>
            <person name="Mauceli E."/>
            <person name="Mccarthy M."/>
            <person name="Mcdonough S."/>
            <person name="Mcghee T."/>
            <person name="Meldrim J."/>
            <person name="Meneus L."/>
            <person name="Mesirov J."/>
            <person name="Mihalev A."/>
            <person name="Mihova T."/>
            <person name="Mikkelsen T."/>
            <person name="Mlenga V."/>
            <person name="Moru K."/>
            <person name="Mozes J."/>
            <person name="Mulrain L."/>
            <person name="Munson G."/>
            <person name="Naylor J."/>
            <person name="Newes C."/>
            <person name="Nguyen C."/>
            <person name="Nguyen N."/>
            <person name="Nguyen T."/>
            <person name="Nicol R."/>
            <person name="Nielsen C."/>
            <person name="Nizzari M."/>
            <person name="Norbu C."/>
            <person name="Norbu N."/>
            <person name="O'donnell P."/>
            <person name="Okoawo O."/>
            <person name="O'leary S."/>
            <person name="Omotosho B."/>
            <person name="O'neill K."/>
            <person name="Osman S."/>
            <person name="Parker S."/>
            <person name="Perrin D."/>
            <person name="Phunkhang P."/>
            <person name="Piqani B."/>
            <person name="Purcell S."/>
            <person name="Rachupka T."/>
            <person name="Ramasamy U."/>
            <person name="Rameau R."/>
            <person name="Ray V."/>
            <person name="Raymond C."/>
            <person name="Retta R."/>
            <person name="Richardson S."/>
            <person name="Rise C."/>
            <person name="Rodriguez J."/>
            <person name="Rogers J."/>
            <person name="Rogov P."/>
            <person name="Rutman M."/>
            <person name="Schupbach R."/>
            <person name="Seaman C."/>
            <person name="Settipalli S."/>
            <person name="Sharpe T."/>
            <person name="Sheridan J."/>
            <person name="Sherpa N."/>
            <person name="Shi J."/>
            <person name="Smirnov S."/>
            <person name="Smith C."/>
            <person name="Sougnez C."/>
            <person name="Spencer B."/>
            <person name="Stalker J."/>
            <person name="Stange-thomann N."/>
            <person name="Stavropoulos S."/>
            <person name="Stetson K."/>
            <person name="Stone C."/>
            <person name="Stone S."/>
            <person name="Stubbs M."/>
            <person name="Talamas J."/>
            <person name="Tchuinga P."/>
            <person name="Tenzing P."/>
            <person name="Tesfaye S."/>
            <person name="Theodore J."/>
            <person name="Thoulutsang Y."/>
            <person name="Topham K."/>
            <person name="Towey S."/>
            <person name="Tsamla T."/>
            <person name="Tsomo N."/>
            <person name="Vallee D."/>
            <person name="Vassiliev H."/>
            <person name="Venkataraman V."/>
            <person name="Vinson J."/>
            <person name="Vo A."/>
            <person name="Wade C."/>
            <person name="Wang S."/>
            <person name="Wangchuk T."/>
            <person name="Wangdi T."/>
            <person name="Whittaker C."/>
            <person name="Wilkinson J."/>
            <person name="Wu Y."/>
            <person name="Wyman D."/>
            <person name="Yadav S."/>
            <person name="Yang S."/>
            <person name="Yang X."/>
            <person name="Yeager S."/>
            <person name="Yee E."/>
            <person name="Young G."/>
            <person name="Zainoun J."/>
            <person name="Zembeck L."/>
            <person name="Zimmer A."/>
            <person name="Zody M."/>
            <person name="Lander E."/>
        </authorList>
    </citation>
    <scope>NUCLEOTIDE SEQUENCE [LARGE SCALE GENOMIC DNA]</scope>
</reference>
<dbReference type="OMA" id="FAVHWNL"/>
<feature type="domain" description="EIPR1-like beta-propeller" evidence="12">
    <location>
        <begin position="156"/>
        <end position="275"/>
    </location>
</feature>
<dbReference type="AlphaFoldDB" id="H2YS78"/>
<evidence type="ECO:0000256" key="5">
    <source>
        <dbReference type="ARBA" id="ARBA00022574"/>
    </source>
</evidence>
<keyword evidence="14" id="KW-1185">Reference proteome</keyword>
<proteinExistence type="inferred from homology"/>
<dbReference type="FunCoup" id="H2YS78">
    <property type="interactions" value="1"/>
</dbReference>
<comment type="similarity">
    <text evidence="9">Belongs to the WD repeat peroxin-7 family.</text>
</comment>
<dbReference type="eggNOG" id="KOG0277">
    <property type="taxonomic scope" value="Eukaryota"/>
</dbReference>
<evidence type="ECO:0000256" key="7">
    <source>
        <dbReference type="ARBA" id="ARBA00022927"/>
    </source>
</evidence>
<dbReference type="Pfam" id="PF23609">
    <property type="entry name" value="Beta-prop_EIPR1"/>
    <property type="match status" value="1"/>
</dbReference>
<dbReference type="InterPro" id="IPR036322">
    <property type="entry name" value="WD40_repeat_dom_sf"/>
</dbReference>
<dbReference type="SMART" id="SM00320">
    <property type="entry name" value="WD40"/>
    <property type="match status" value="6"/>
</dbReference>
<feature type="repeat" description="WD" evidence="11">
    <location>
        <begin position="243"/>
        <end position="276"/>
    </location>
</feature>
<dbReference type="HOGENOM" id="CLU_046581_0_1_1"/>
<dbReference type="CDD" id="cd00200">
    <property type="entry name" value="WD40"/>
    <property type="match status" value="1"/>
</dbReference>
<dbReference type="Ensembl" id="ENSCSAVT00000008296.1">
    <property type="protein sequence ID" value="ENSCSAVP00000008188.1"/>
    <property type="gene ID" value="ENSCSAVG00000004873.1"/>
</dbReference>
<dbReference type="InterPro" id="IPR059104">
    <property type="entry name" value="Beta-prop_EIPR1-like"/>
</dbReference>
<dbReference type="GeneTree" id="ENSGT00940000157264"/>
<feature type="repeat" description="WD" evidence="11">
    <location>
        <begin position="199"/>
        <end position="241"/>
    </location>
</feature>
<feature type="repeat" description="WD" evidence="11">
    <location>
        <begin position="155"/>
        <end position="197"/>
    </location>
</feature>
<dbReference type="SUPFAM" id="SSF50978">
    <property type="entry name" value="WD40 repeat-like"/>
    <property type="match status" value="1"/>
</dbReference>
<evidence type="ECO:0000313" key="13">
    <source>
        <dbReference type="Ensembl" id="ENSCSAVP00000008188.1"/>
    </source>
</evidence>